<keyword evidence="2" id="KW-1185">Reference proteome</keyword>
<proteinExistence type="predicted"/>
<dbReference type="EMBL" id="QUWV01000130">
    <property type="protein sequence ID" value="RFD19037.1"/>
    <property type="molecule type" value="Genomic_DNA"/>
</dbReference>
<comment type="caution">
    <text evidence="1">The sequence shown here is derived from an EMBL/GenBank/DDBJ whole genome shotgun (WGS) entry which is preliminary data.</text>
</comment>
<name>A0A371YXR9_9PROT</name>
<reference evidence="1 2" key="1">
    <citation type="submission" date="2018-08" db="EMBL/GenBank/DDBJ databases">
        <title>Komagataeibacter sp. AV 382.</title>
        <authorList>
            <person name="Skraban J."/>
            <person name="Trcek J."/>
        </authorList>
    </citation>
    <scope>NUCLEOTIDE SEQUENCE [LARGE SCALE GENOMIC DNA]</scope>
    <source>
        <strain evidence="1 2">AV 382</strain>
    </source>
</reference>
<dbReference type="AlphaFoldDB" id="A0A371YXR9"/>
<organism evidence="1 2">
    <name type="scientific">Komagataeibacter melaceti</name>
    <dbReference type="NCBI Taxonomy" id="2766577"/>
    <lineage>
        <taxon>Bacteria</taxon>
        <taxon>Pseudomonadati</taxon>
        <taxon>Pseudomonadota</taxon>
        <taxon>Alphaproteobacteria</taxon>
        <taxon>Acetobacterales</taxon>
        <taxon>Acetobacteraceae</taxon>
        <taxon>Komagataeibacter</taxon>
    </lineage>
</organism>
<protein>
    <submittedName>
        <fullName evidence="1">Uncharacterized protein</fullName>
    </submittedName>
</protein>
<evidence type="ECO:0000313" key="1">
    <source>
        <dbReference type="EMBL" id="RFD19037.1"/>
    </source>
</evidence>
<accession>A0A371YXR9</accession>
<gene>
    <name evidence="1" type="ORF">DY926_13330</name>
</gene>
<dbReference type="Proteomes" id="UP000262371">
    <property type="component" value="Unassembled WGS sequence"/>
</dbReference>
<evidence type="ECO:0000313" key="2">
    <source>
        <dbReference type="Proteomes" id="UP000262371"/>
    </source>
</evidence>
<sequence length="78" mass="8168">MPRAGPVGDNGRGKVSIWASIMPGSFRPWSMTGFFTAAGSCGREIHPARAAGFTPCPVPQAACLPDAGANNYVREYIA</sequence>